<keyword evidence="4" id="KW-0808">Transferase</keyword>
<dbReference type="InterPro" id="IPR003594">
    <property type="entry name" value="HATPase_dom"/>
</dbReference>
<dbReference type="PROSITE" id="PS50109">
    <property type="entry name" value="HIS_KIN"/>
    <property type="match status" value="1"/>
</dbReference>
<dbReference type="SUPFAM" id="SSF47384">
    <property type="entry name" value="Homodimeric domain of signal transducing histidine kinase"/>
    <property type="match status" value="1"/>
</dbReference>
<dbReference type="GO" id="GO:0005524">
    <property type="term" value="F:ATP binding"/>
    <property type="evidence" value="ECO:0007669"/>
    <property type="project" value="UniProtKB-KW"/>
</dbReference>
<dbReference type="RefSeq" id="WP_024774733.1">
    <property type="nucleotide sequence ID" value="NZ_CP054051.1"/>
</dbReference>
<dbReference type="EMBL" id="CP054051">
    <property type="protein sequence ID" value="QKJ27708.1"/>
    <property type="molecule type" value="Genomic_DNA"/>
</dbReference>
<gene>
    <name evidence="12" type="ORF">ACBT_1812</name>
</gene>
<dbReference type="EC" id="2.7.13.3" evidence="2"/>
<dbReference type="Gene3D" id="1.10.287.130">
    <property type="match status" value="1"/>
</dbReference>
<proteinExistence type="predicted"/>
<dbReference type="Gene3D" id="3.30.450.20">
    <property type="entry name" value="PAS domain"/>
    <property type="match status" value="2"/>
</dbReference>
<evidence type="ECO:0000313" key="12">
    <source>
        <dbReference type="EMBL" id="QKJ27708.1"/>
    </source>
</evidence>
<dbReference type="GO" id="GO:0000155">
    <property type="term" value="F:phosphorelay sensor kinase activity"/>
    <property type="evidence" value="ECO:0007669"/>
    <property type="project" value="InterPro"/>
</dbReference>
<dbReference type="CDD" id="cd00130">
    <property type="entry name" value="PAS"/>
    <property type="match status" value="1"/>
</dbReference>
<evidence type="ECO:0000256" key="4">
    <source>
        <dbReference type="ARBA" id="ARBA00022679"/>
    </source>
</evidence>
<dbReference type="InterPro" id="IPR004358">
    <property type="entry name" value="Sig_transdc_His_kin-like_C"/>
</dbReference>
<feature type="domain" description="Histidine kinase" evidence="10">
    <location>
        <begin position="580"/>
        <end position="807"/>
    </location>
</feature>
<dbReference type="InterPro" id="IPR036890">
    <property type="entry name" value="HATPase_C_sf"/>
</dbReference>
<protein>
    <recommendedName>
        <fullName evidence="2">histidine kinase</fullName>
        <ecNumber evidence="2">2.7.13.3</ecNumber>
    </recommendedName>
</protein>
<organism evidence="12 13">
    <name type="scientific">Aliarcobacter cibarius</name>
    <dbReference type="NCBI Taxonomy" id="255507"/>
    <lineage>
        <taxon>Bacteria</taxon>
        <taxon>Pseudomonadati</taxon>
        <taxon>Campylobacterota</taxon>
        <taxon>Epsilonproteobacteria</taxon>
        <taxon>Campylobacterales</taxon>
        <taxon>Arcobacteraceae</taxon>
        <taxon>Aliarcobacter</taxon>
    </lineage>
</organism>
<dbReference type="SMART" id="SM00091">
    <property type="entry name" value="PAS"/>
    <property type="match status" value="2"/>
</dbReference>
<dbReference type="PROSITE" id="PS50112">
    <property type="entry name" value="PAS"/>
    <property type="match status" value="1"/>
</dbReference>
<evidence type="ECO:0000256" key="8">
    <source>
        <dbReference type="ARBA" id="ARBA00023012"/>
    </source>
</evidence>
<dbReference type="CDD" id="cd00082">
    <property type="entry name" value="HisKA"/>
    <property type="match status" value="1"/>
</dbReference>
<name>A0A7L5JRR2_9BACT</name>
<evidence type="ECO:0000256" key="3">
    <source>
        <dbReference type="ARBA" id="ARBA00022553"/>
    </source>
</evidence>
<evidence type="ECO:0000259" key="11">
    <source>
        <dbReference type="PROSITE" id="PS50112"/>
    </source>
</evidence>
<dbReference type="Pfam" id="PF00512">
    <property type="entry name" value="HisKA"/>
    <property type="match status" value="1"/>
</dbReference>
<evidence type="ECO:0000256" key="6">
    <source>
        <dbReference type="ARBA" id="ARBA00022777"/>
    </source>
</evidence>
<dbReference type="GO" id="GO:0006355">
    <property type="term" value="P:regulation of DNA-templated transcription"/>
    <property type="evidence" value="ECO:0007669"/>
    <property type="project" value="InterPro"/>
</dbReference>
<feature type="transmembrane region" description="Helical" evidence="9">
    <location>
        <begin position="12"/>
        <end position="34"/>
    </location>
</feature>
<keyword evidence="7" id="KW-0067">ATP-binding</keyword>
<dbReference type="AlphaFoldDB" id="A0A7L5JRR2"/>
<evidence type="ECO:0000256" key="7">
    <source>
        <dbReference type="ARBA" id="ARBA00022840"/>
    </source>
</evidence>
<keyword evidence="9" id="KW-1133">Transmembrane helix</keyword>
<dbReference type="Pfam" id="PF02518">
    <property type="entry name" value="HATPase_c"/>
    <property type="match status" value="1"/>
</dbReference>
<dbReference type="Pfam" id="PF00989">
    <property type="entry name" value="PAS"/>
    <property type="match status" value="1"/>
</dbReference>
<dbReference type="Proteomes" id="UP000509513">
    <property type="component" value="Chromosome"/>
</dbReference>
<evidence type="ECO:0000256" key="1">
    <source>
        <dbReference type="ARBA" id="ARBA00000085"/>
    </source>
</evidence>
<keyword evidence="6 12" id="KW-0418">Kinase</keyword>
<evidence type="ECO:0000259" key="10">
    <source>
        <dbReference type="PROSITE" id="PS50109"/>
    </source>
</evidence>
<dbReference type="Pfam" id="PF13426">
    <property type="entry name" value="PAS_9"/>
    <property type="match status" value="1"/>
</dbReference>
<reference evidence="12 13" key="1">
    <citation type="submission" date="2020-05" db="EMBL/GenBank/DDBJ databases">
        <title>Complete genome sequencing of Campylobacter and Arcobacter type strains.</title>
        <authorList>
            <person name="Miller W.G."/>
            <person name="Yee E."/>
        </authorList>
    </citation>
    <scope>NUCLEOTIDE SEQUENCE [LARGE SCALE GENOMIC DNA]</scope>
    <source>
        <strain evidence="12 13">LMG 21996</strain>
    </source>
</reference>
<dbReference type="InterPro" id="IPR013767">
    <property type="entry name" value="PAS_fold"/>
</dbReference>
<dbReference type="SMART" id="SM00387">
    <property type="entry name" value="HATPase_c"/>
    <property type="match status" value="1"/>
</dbReference>
<evidence type="ECO:0000313" key="13">
    <source>
        <dbReference type="Proteomes" id="UP000509513"/>
    </source>
</evidence>
<dbReference type="InterPro" id="IPR036097">
    <property type="entry name" value="HisK_dim/P_sf"/>
</dbReference>
<dbReference type="Gene3D" id="3.30.565.10">
    <property type="entry name" value="Histidine kinase-like ATPase, C-terminal domain"/>
    <property type="match status" value="1"/>
</dbReference>
<accession>A0A7L5JRR2</accession>
<dbReference type="InterPro" id="IPR003661">
    <property type="entry name" value="HisK_dim/P_dom"/>
</dbReference>
<evidence type="ECO:0000256" key="5">
    <source>
        <dbReference type="ARBA" id="ARBA00022741"/>
    </source>
</evidence>
<dbReference type="PANTHER" id="PTHR43065">
    <property type="entry name" value="SENSOR HISTIDINE KINASE"/>
    <property type="match status" value="1"/>
</dbReference>
<keyword evidence="9" id="KW-0472">Membrane</keyword>
<dbReference type="SUPFAM" id="SSF55785">
    <property type="entry name" value="PYP-like sensor domain (PAS domain)"/>
    <property type="match status" value="2"/>
</dbReference>
<dbReference type="PRINTS" id="PR00344">
    <property type="entry name" value="BCTRLSENSOR"/>
</dbReference>
<dbReference type="InterPro" id="IPR000014">
    <property type="entry name" value="PAS"/>
</dbReference>
<keyword evidence="9" id="KW-0812">Transmembrane</keyword>
<feature type="transmembrane region" description="Helical" evidence="9">
    <location>
        <begin position="249"/>
        <end position="273"/>
    </location>
</feature>
<evidence type="ECO:0000256" key="2">
    <source>
        <dbReference type="ARBA" id="ARBA00012438"/>
    </source>
</evidence>
<keyword evidence="8" id="KW-0902">Two-component regulatory system</keyword>
<comment type="catalytic activity">
    <reaction evidence="1">
        <text>ATP + protein L-histidine = ADP + protein N-phospho-L-histidine.</text>
        <dbReference type="EC" id="2.7.13.3"/>
    </reaction>
</comment>
<dbReference type="InterPro" id="IPR005467">
    <property type="entry name" value="His_kinase_dom"/>
</dbReference>
<evidence type="ECO:0000256" key="9">
    <source>
        <dbReference type="SAM" id="Phobius"/>
    </source>
</evidence>
<dbReference type="PANTHER" id="PTHR43065:SF10">
    <property type="entry name" value="PEROXIDE STRESS-ACTIVATED HISTIDINE KINASE MAK3"/>
    <property type="match status" value="1"/>
</dbReference>
<keyword evidence="5" id="KW-0547">Nucleotide-binding</keyword>
<keyword evidence="3" id="KW-0597">Phosphoprotein</keyword>
<dbReference type="SMART" id="SM00388">
    <property type="entry name" value="HisKA"/>
    <property type="match status" value="1"/>
</dbReference>
<dbReference type="InterPro" id="IPR035965">
    <property type="entry name" value="PAS-like_dom_sf"/>
</dbReference>
<feature type="domain" description="PAS" evidence="11">
    <location>
        <begin position="421"/>
        <end position="491"/>
    </location>
</feature>
<dbReference type="SUPFAM" id="SSF55874">
    <property type="entry name" value="ATPase domain of HSP90 chaperone/DNA topoisomerase II/histidine kinase"/>
    <property type="match status" value="1"/>
</dbReference>
<sequence length="811" mass="94936">MKLPIFSKVFLVFSLFAFGLFGILFLVFNNFYYLNSKNEDKKKSEYILNEQEIIFKDFIKRYDEKIVLIESIVSKLNDEKQIIDFIENIIFKDKTILSFKIVSLNAKETLKLNNNFGESIKVVEYNNLRNLFATNYFKYMRVLDYQEIYHYSLNDSKNTINFIIRSKDNFYSIEINLKNILETIINKYPKKIFIANTHNDYINSNFPINLNSDNYIIKKIQIEEDSNFTFLIELNKEFGYEFVDNYIKIVGGSVLIIMFLLTILFSLIISYFLNKKLNLNRAEFIKNENNILELNERDKIIDRYIMSMDIYPNREIKDLSSSLAYFLGFSKNELVGHDYRFLLSKDARHVVDFIKSKVEINNKTYILEEFEGVKKSGELFFFKVYVEAIFTDSKVDYYSLICEDITDKKRVENLYLDLNIQVDEYDAIFQNVDSGVALLDRKGNFLKLNKNICDILGYKSAELLNINSIELLSEQSKDVFQKVLTNLDELGTINKIEQIFIKKDKKPIHLEVSLTLISYTNKIVFVLNRLEDKIKLKELNISLEQRIKEELEKSKAKDKIHLQEQIKNAKLSYIGSMAAGIVHEINTPLTYIKGNLELMQYDIEDLPSSEIKDRMLYDSNKMKEGITRLANIIESMREMSQNTKELKEVVNLYSTILTALTMAYNKSKQISKIYINDKLFDIDNIDKNEYIFNSKVQKQRLEQVWVIILNNALDELIKIDDYEKRAIYISIFEDESDIVIKFKDNAGGINKDIINDIFEPFVSLKEQGGMGVGLNIAKKIVDEQSGVIKAYNEDNGAVFEIRLKKFEEDLV</sequence>
<dbReference type="KEGG" id="acib:ACBT_1812"/>
<dbReference type="NCBIfam" id="TIGR00229">
    <property type="entry name" value="sensory_box"/>
    <property type="match status" value="2"/>
</dbReference>